<comment type="caution">
    <text evidence="3">Lacks conserved residue(s) required for the propagation of feature annotation.</text>
</comment>
<feature type="binding site" evidence="3">
    <location>
        <position position="190"/>
    </location>
    <ligand>
        <name>substrate</name>
    </ligand>
</feature>
<feature type="site" description="Important for substrate specificity" evidence="3">
    <location>
        <position position="226"/>
    </location>
</feature>
<comment type="miscellaneous">
    <text evidence="3">Although this enzyme belongs to the family of MTA phosphorylases based on sequence homology, it has been shown that conserved amino acid substitutions in the substrate binding pocket convert the substrate specificity of this enzyme from 6-aminopurines to 6-oxopurines.</text>
</comment>
<dbReference type="EC" id="2.4.2.44" evidence="3"/>
<dbReference type="GO" id="GO:0019509">
    <property type="term" value="P:L-methionine salvage from methylthioadenosine"/>
    <property type="evidence" value="ECO:0007669"/>
    <property type="project" value="TreeGrafter"/>
</dbReference>
<evidence type="ECO:0000259" key="4">
    <source>
        <dbReference type="Pfam" id="PF01048"/>
    </source>
</evidence>
<feature type="binding site" evidence="3">
    <location>
        <begin position="214"/>
        <end position="216"/>
    </location>
    <ligand>
        <name>substrate</name>
    </ligand>
</feature>
<dbReference type="SUPFAM" id="SSF53167">
    <property type="entry name" value="Purine and uridine phosphorylases"/>
    <property type="match status" value="1"/>
</dbReference>
<dbReference type="NCBIfam" id="NF006599">
    <property type="entry name" value="PRK09136.1"/>
    <property type="match status" value="1"/>
</dbReference>
<dbReference type="GO" id="GO:0006166">
    <property type="term" value="P:purine ribonucleoside salvage"/>
    <property type="evidence" value="ECO:0007669"/>
    <property type="project" value="UniProtKB-UniRule"/>
</dbReference>
<dbReference type="InterPro" id="IPR035994">
    <property type="entry name" value="Nucleoside_phosphorylase_sf"/>
</dbReference>
<dbReference type="HAMAP" id="MF_01963">
    <property type="entry name" value="MTAP"/>
    <property type="match status" value="1"/>
</dbReference>
<dbReference type="KEGG" id="mpq:ABA45_05460"/>
<organism evidence="5 6">
    <name type="scientific">Marinobacter psychrophilus</name>
    <dbReference type="NCBI Taxonomy" id="330734"/>
    <lineage>
        <taxon>Bacteria</taxon>
        <taxon>Pseudomonadati</taxon>
        <taxon>Pseudomonadota</taxon>
        <taxon>Gammaproteobacteria</taxon>
        <taxon>Pseudomonadales</taxon>
        <taxon>Marinobacteraceae</taxon>
        <taxon>Marinobacter</taxon>
    </lineage>
</organism>
<keyword evidence="3" id="KW-0660">Purine salvage</keyword>
<keyword evidence="1 3" id="KW-0328">Glycosyltransferase</keyword>
<comment type="catalytic activity">
    <reaction evidence="3">
        <text>S-methyl-5'-thioinosine + phosphate = 5-(methylsulfanyl)-alpha-D-ribose 1-phosphate + hypoxanthine</text>
        <dbReference type="Rhea" id="RHEA:30643"/>
        <dbReference type="ChEBI" id="CHEBI:17368"/>
        <dbReference type="ChEBI" id="CHEBI:43474"/>
        <dbReference type="ChEBI" id="CHEBI:48595"/>
        <dbReference type="ChEBI" id="CHEBI:58533"/>
        <dbReference type="EC" id="2.4.2.44"/>
    </reaction>
</comment>
<accession>A0A0H4HZ01</accession>
<dbReference type="Gene3D" id="3.40.50.1580">
    <property type="entry name" value="Nucleoside phosphorylase domain"/>
    <property type="match status" value="1"/>
</dbReference>
<proteinExistence type="inferred from homology"/>
<evidence type="ECO:0000256" key="1">
    <source>
        <dbReference type="ARBA" id="ARBA00022676"/>
    </source>
</evidence>
<dbReference type="GO" id="GO:0005829">
    <property type="term" value="C:cytosol"/>
    <property type="evidence" value="ECO:0007669"/>
    <property type="project" value="TreeGrafter"/>
</dbReference>
<protein>
    <recommendedName>
        <fullName evidence="3">Probable S-methyl-5'-thioinosine phosphorylase</fullName>
        <ecNumber evidence="3">2.4.2.44</ecNumber>
    </recommendedName>
    <alternativeName>
        <fullName evidence="3">5'-methylthioinosine phosphorylase</fullName>
        <shortName evidence="3">MTI phosphorylase</shortName>
        <shortName evidence="3">MTIP</shortName>
    </alternativeName>
</protein>
<dbReference type="InterPro" id="IPR018099">
    <property type="entry name" value="Purine_phosphorylase-2_CS"/>
</dbReference>
<comment type="pathway">
    <text evidence="3">Purine metabolism; purine nucleoside salvage.</text>
</comment>
<gene>
    <name evidence="5" type="ORF">ABA45_05460</name>
</gene>
<evidence type="ECO:0000256" key="3">
    <source>
        <dbReference type="HAMAP-Rule" id="MF_01963"/>
    </source>
</evidence>
<dbReference type="AlphaFoldDB" id="A0A0H4HZ01"/>
<dbReference type="Pfam" id="PF01048">
    <property type="entry name" value="PNP_UDP_1"/>
    <property type="match status" value="1"/>
</dbReference>
<dbReference type="UniPathway" id="UPA00606"/>
<evidence type="ECO:0000313" key="5">
    <source>
        <dbReference type="EMBL" id="AKO51936.1"/>
    </source>
</evidence>
<feature type="domain" description="Nucleoside phosphorylase" evidence="4">
    <location>
        <begin position="9"/>
        <end position="246"/>
    </location>
</feature>
<feature type="binding site" evidence="3">
    <location>
        <begin position="57"/>
        <end position="58"/>
    </location>
    <ligand>
        <name>phosphate</name>
        <dbReference type="ChEBI" id="CHEBI:43474"/>
    </ligand>
</feature>
<keyword evidence="2 3" id="KW-0808">Transferase</keyword>
<dbReference type="PANTHER" id="PTHR42679:SF2">
    <property type="entry name" value="S-METHYL-5'-THIOADENOSINE PHOSPHORYLASE"/>
    <property type="match status" value="1"/>
</dbReference>
<name>A0A0H4HZ01_9GAMM</name>
<feature type="binding site" evidence="3">
    <location>
        <position position="191"/>
    </location>
    <ligand>
        <name>phosphate</name>
        <dbReference type="ChEBI" id="CHEBI:43474"/>
    </ligand>
</feature>
<feature type="site" description="Important for substrate specificity" evidence="3">
    <location>
        <position position="172"/>
    </location>
</feature>
<evidence type="ECO:0000256" key="2">
    <source>
        <dbReference type="ARBA" id="ARBA00022679"/>
    </source>
</evidence>
<comment type="function">
    <text evidence="3">Catalyzes the reversible phosphorylation of S-methyl-5'-thioinosine (MTI) to hypoxanthine and 5-methylthioribose-1-phosphate. Involved in the breakdown of S-methyl-5'-thioadenosine (MTA), a major by-product of polyamine biosynthesis. Catabolism of (MTA) occurs via deamination to MTI and phosphorolysis to hypoxanthine.</text>
</comment>
<dbReference type="EMBL" id="CP011494">
    <property type="protein sequence ID" value="AKO51936.1"/>
    <property type="molecule type" value="Genomic_DNA"/>
</dbReference>
<dbReference type="PATRIC" id="fig|330734.3.peg.1154"/>
<comment type="similarity">
    <text evidence="3">Belongs to the PNP/MTAP phosphorylase family. MTAP subfamily.</text>
</comment>
<dbReference type="RefSeq" id="WP_048384638.1">
    <property type="nucleotide sequence ID" value="NZ_CP011494.1"/>
</dbReference>
<dbReference type="CDD" id="cd09010">
    <property type="entry name" value="MTAP_SsMTAPII_like_MTIP"/>
    <property type="match status" value="1"/>
</dbReference>
<comment type="subunit">
    <text evidence="3">Homotrimer.</text>
</comment>
<dbReference type="PROSITE" id="PS01240">
    <property type="entry name" value="PNP_MTAP_2"/>
    <property type="match status" value="1"/>
</dbReference>
<dbReference type="InterPro" id="IPR010044">
    <property type="entry name" value="MTAP"/>
</dbReference>
<dbReference type="Proteomes" id="UP000036406">
    <property type="component" value="Chromosome"/>
</dbReference>
<dbReference type="PANTHER" id="PTHR42679">
    <property type="entry name" value="S-METHYL-5'-THIOADENOSINE PHOSPHORYLASE"/>
    <property type="match status" value="1"/>
</dbReference>
<feature type="binding site" evidence="3">
    <location>
        <position position="15"/>
    </location>
    <ligand>
        <name>phosphate</name>
        <dbReference type="ChEBI" id="CHEBI:43474"/>
    </ligand>
</feature>
<dbReference type="InterPro" id="IPR000845">
    <property type="entry name" value="Nucleoside_phosphorylase_d"/>
</dbReference>
<reference evidence="5 6" key="1">
    <citation type="submission" date="2015-05" db="EMBL/GenBank/DDBJ databases">
        <title>Complete genome of Marinobacter psychrophilus strain 20041T isolated from sea-ice of the Canadian Basin.</title>
        <authorList>
            <person name="Song L."/>
            <person name="Ren L."/>
            <person name="Yu Y."/>
            <person name="Wang X."/>
        </authorList>
    </citation>
    <scope>NUCLEOTIDE SEQUENCE [LARGE SCALE GENOMIC DNA]</scope>
    <source>
        <strain evidence="5 6">20041</strain>
    </source>
</reference>
<keyword evidence="6" id="KW-1185">Reference proteome</keyword>
<dbReference type="GO" id="GO:0017061">
    <property type="term" value="F:S-methyl-5-thioadenosine phosphorylase activity"/>
    <property type="evidence" value="ECO:0007669"/>
    <property type="project" value="InterPro"/>
</dbReference>
<dbReference type="STRING" id="330734.ABA45_05460"/>
<evidence type="ECO:0000313" key="6">
    <source>
        <dbReference type="Proteomes" id="UP000036406"/>
    </source>
</evidence>
<sequence>MQNLVEQPVGIIGGTGLMALEGLQITGERSTANAWGIPSSVLTSGLLGQQNVLFLARHGNPHRIPPHQINYRANVQALFDAGVRTLVGVNAVGGIHPDMGPAHIVIPDQLIDYTWGRSGTFFEGELDNVTHIDFTWPYNESARAILIEQAERLGLSFSSHGVYGATQGPRLETAAEVRRMERDGCDLAGMTGMPEAALAAELGMRYVSLCLVVNYAAGKTDTAITMADIQRAIDDGMVAVKTLLKDSVAGLGALQTKA</sequence>